<dbReference type="InterPro" id="IPR005650">
    <property type="entry name" value="BlaI_family"/>
</dbReference>
<gene>
    <name evidence="6" type="primary">blaI_11</name>
    <name evidence="6" type="ORF">Enr17x_40140</name>
</gene>
<proteinExistence type="inferred from homology"/>
<comment type="similarity">
    <text evidence="1">Belongs to the BlaI transcriptional regulatory family.</text>
</comment>
<dbReference type="InterPro" id="IPR036390">
    <property type="entry name" value="WH_DNA-bd_sf"/>
</dbReference>
<dbReference type="PIRSF" id="PIRSF019455">
    <property type="entry name" value="CopR_AtkY"/>
    <property type="match status" value="1"/>
</dbReference>
<dbReference type="EMBL" id="CP037452">
    <property type="protein sequence ID" value="QDV51955.1"/>
    <property type="molecule type" value="Genomic_DNA"/>
</dbReference>
<organism evidence="6 7">
    <name type="scientific">Gimesia fumaroli</name>
    <dbReference type="NCBI Taxonomy" id="2527976"/>
    <lineage>
        <taxon>Bacteria</taxon>
        <taxon>Pseudomonadati</taxon>
        <taxon>Planctomycetota</taxon>
        <taxon>Planctomycetia</taxon>
        <taxon>Planctomycetales</taxon>
        <taxon>Planctomycetaceae</taxon>
        <taxon>Gimesia</taxon>
    </lineage>
</organism>
<protein>
    <submittedName>
        <fullName evidence="6">Penicillinase repressor</fullName>
    </submittedName>
</protein>
<evidence type="ECO:0000256" key="4">
    <source>
        <dbReference type="ARBA" id="ARBA00023163"/>
    </source>
</evidence>
<dbReference type="RefSeq" id="WP_145311338.1">
    <property type="nucleotide sequence ID" value="NZ_CP037452.1"/>
</dbReference>
<dbReference type="Pfam" id="PF03965">
    <property type="entry name" value="Penicillinase_R"/>
    <property type="match status" value="1"/>
</dbReference>
<dbReference type="Proteomes" id="UP000318313">
    <property type="component" value="Chromosome"/>
</dbReference>
<dbReference type="InterPro" id="IPR036388">
    <property type="entry name" value="WH-like_DNA-bd_sf"/>
</dbReference>
<dbReference type="Gene3D" id="1.10.4040.10">
    <property type="entry name" value="Penicillinase repressor domain"/>
    <property type="match status" value="1"/>
</dbReference>
<accession>A0A518IFU9</accession>
<dbReference type="Gene3D" id="1.10.10.10">
    <property type="entry name" value="Winged helix-like DNA-binding domain superfamily/Winged helix DNA-binding domain"/>
    <property type="match status" value="1"/>
</dbReference>
<dbReference type="OrthoDB" id="214792at2"/>
<keyword evidence="3" id="KW-0238">DNA-binding</keyword>
<keyword evidence="2" id="KW-0805">Transcription regulation</keyword>
<dbReference type="AlphaFoldDB" id="A0A518IFU9"/>
<evidence type="ECO:0000256" key="5">
    <source>
        <dbReference type="SAM" id="MobiDB-lite"/>
    </source>
</evidence>
<name>A0A518IFU9_9PLAN</name>
<reference evidence="6 7" key="1">
    <citation type="submission" date="2019-03" db="EMBL/GenBank/DDBJ databases">
        <title>Deep-cultivation of Planctomycetes and their phenomic and genomic characterization uncovers novel biology.</title>
        <authorList>
            <person name="Wiegand S."/>
            <person name="Jogler M."/>
            <person name="Boedeker C."/>
            <person name="Pinto D."/>
            <person name="Vollmers J."/>
            <person name="Rivas-Marin E."/>
            <person name="Kohn T."/>
            <person name="Peeters S.H."/>
            <person name="Heuer A."/>
            <person name="Rast P."/>
            <person name="Oberbeckmann S."/>
            <person name="Bunk B."/>
            <person name="Jeske O."/>
            <person name="Meyerdierks A."/>
            <person name="Storesund J.E."/>
            <person name="Kallscheuer N."/>
            <person name="Luecker S."/>
            <person name="Lage O.M."/>
            <person name="Pohl T."/>
            <person name="Merkel B.J."/>
            <person name="Hornburger P."/>
            <person name="Mueller R.-W."/>
            <person name="Bruemmer F."/>
            <person name="Labrenz M."/>
            <person name="Spormann A.M."/>
            <person name="Op den Camp H."/>
            <person name="Overmann J."/>
            <person name="Amann R."/>
            <person name="Jetten M.S.M."/>
            <person name="Mascher T."/>
            <person name="Medema M.H."/>
            <person name="Devos D.P."/>
            <person name="Kaster A.-K."/>
            <person name="Ovreas L."/>
            <person name="Rohde M."/>
            <person name="Galperin M.Y."/>
            <person name="Jogler C."/>
        </authorList>
    </citation>
    <scope>NUCLEOTIDE SEQUENCE [LARGE SCALE GENOMIC DNA]</scope>
    <source>
        <strain evidence="6 7">Enr17</strain>
    </source>
</reference>
<feature type="region of interest" description="Disordered" evidence="5">
    <location>
        <begin position="120"/>
        <end position="139"/>
    </location>
</feature>
<evidence type="ECO:0000256" key="1">
    <source>
        <dbReference type="ARBA" id="ARBA00011046"/>
    </source>
</evidence>
<dbReference type="GO" id="GO:0045892">
    <property type="term" value="P:negative regulation of DNA-templated transcription"/>
    <property type="evidence" value="ECO:0007669"/>
    <property type="project" value="InterPro"/>
</dbReference>
<dbReference type="SUPFAM" id="SSF46785">
    <property type="entry name" value="Winged helix' DNA-binding domain"/>
    <property type="match status" value="1"/>
</dbReference>
<evidence type="ECO:0000313" key="7">
    <source>
        <dbReference type="Proteomes" id="UP000318313"/>
    </source>
</evidence>
<dbReference type="KEGG" id="gfm:Enr17x_40140"/>
<keyword evidence="4" id="KW-0804">Transcription</keyword>
<sequence>MAPPDSTPLTKAQREIMEIVWENGQVTVSEVRDALEAKRKLARNTVLTMMVRLEERGWLQHRQQGRTFIYSAARPRAASLGMKVSQMVDRLFAGSPEDLVTALIEYRGLTSEETERIREMIEQAESKQKQNRKQRGKRS</sequence>
<evidence type="ECO:0000313" key="6">
    <source>
        <dbReference type="EMBL" id="QDV51955.1"/>
    </source>
</evidence>
<feature type="compositionally biased region" description="Basic residues" evidence="5">
    <location>
        <begin position="129"/>
        <end position="139"/>
    </location>
</feature>
<evidence type="ECO:0000256" key="2">
    <source>
        <dbReference type="ARBA" id="ARBA00023015"/>
    </source>
</evidence>
<keyword evidence="7" id="KW-1185">Reference proteome</keyword>
<dbReference type="GO" id="GO:0003677">
    <property type="term" value="F:DNA binding"/>
    <property type="evidence" value="ECO:0007669"/>
    <property type="project" value="UniProtKB-KW"/>
</dbReference>
<evidence type="ECO:0000256" key="3">
    <source>
        <dbReference type="ARBA" id="ARBA00023125"/>
    </source>
</evidence>